<dbReference type="InterPro" id="IPR017853">
    <property type="entry name" value="GH"/>
</dbReference>
<protein>
    <submittedName>
        <fullName evidence="3">Unannotated protein</fullName>
    </submittedName>
</protein>
<reference evidence="3" key="1">
    <citation type="submission" date="2020-05" db="EMBL/GenBank/DDBJ databases">
        <authorList>
            <person name="Chiriac C."/>
            <person name="Salcher M."/>
            <person name="Ghai R."/>
            <person name="Kavagutti S V."/>
        </authorList>
    </citation>
    <scope>NUCLEOTIDE SEQUENCE</scope>
</reference>
<dbReference type="PANTHER" id="PTHR10357:SF179">
    <property type="entry name" value="NEUTRAL AND BASIC AMINO ACID TRANSPORT PROTEIN RBAT"/>
    <property type="match status" value="1"/>
</dbReference>
<organism evidence="3">
    <name type="scientific">freshwater metagenome</name>
    <dbReference type="NCBI Taxonomy" id="449393"/>
    <lineage>
        <taxon>unclassified sequences</taxon>
        <taxon>metagenomes</taxon>
        <taxon>ecological metagenomes</taxon>
    </lineage>
</organism>
<dbReference type="GO" id="GO:0009313">
    <property type="term" value="P:oligosaccharide catabolic process"/>
    <property type="evidence" value="ECO:0007669"/>
    <property type="project" value="TreeGrafter"/>
</dbReference>
<gene>
    <name evidence="2" type="ORF">UFOPK1392_00695</name>
    <name evidence="3" type="ORF">UFOPK3733_00547</name>
</gene>
<dbReference type="SMART" id="SM00642">
    <property type="entry name" value="Aamy"/>
    <property type="match status" value="1"/>
</dbReference>
<evidence type="ECO:0000313" key="3">
    <source>
        <dbReference type="EMBL" id="CAB4928922.1"/>
    </source>
</evidence>
<dbReference type="Pfam" id="PF00128">
    <property type="entry name" value="Alpha-amylase"/>
    <property type="match status" value="1"/>
</dbReference>
<feature type="domain" description="Glycosyl hydrolase family 13 catalytic" evidence="1">
    <location>
        <begin position="25"/>
        <end position="406"/>
    </location>
</feature>
<dbReference type="InterPro" id="IPR045857">
    <property type="entry name" value="O16G_dom_2"/>
</dbReference>
<dbReference type="GO" id="GO:0004556">
    <property type="term" value="F:alpha-amylase activity"/>
    <property type="evidence" value="ECO:0007669"/>
    <property type="project" value="TreeGrafter"/>
</dbReference>
<dbReference type="Gene3D" id="3.90.400.10">
    <property type="entry name" value="Oligo-1,6-glucosidase, Domain 2"/>
    <property type="match status" value="1"/>
</dbReference>
<sequence>MHEDNSGSETPRPASRWWREAVFYQIYPRSFADSNGDGVGDLEGIRAHLGELAWLGIDALWISPFYRSPMADFGYDVSDYCDVDPIFGDMAAFDAMLAEAHALGLRVIIDWVPNHTSDQHPWFLDAASAKSAEHRNWYVWREPDEDGTPPNNWVAAFDLTAPAWSVHPDTGEWYLHLFDPAQPDLNWDEPAVVEAMHDVLRFWLDRGVDGFRADVLHTIGKFPELPDDPPAVAGIPHCALNDVPVTHERVRAIRSLVDSYPDDRVLVGEIYLMTTQAIASYYGDGDEVHMAFNFPALYSPWSADRWRSSIEETEATLDPRGAWPTWVLSNHDNPRHRTRYDLAAQRRGEDAATTARRSEARARAAAVLLLTLRGTPFLYQGEELGLLDSEIAPGQVVDPGGRDGCRGPLPWDGTEGCGWPTGTNGNAAPWLPLPPEAGFRNRVAQQEDPGSTLHLYRRLLALRKAHPELREGDLSLLNAPDGVLAFSRHSDAGICHILINMTNESTEIDESLMPLGATVILASDMADPRGLPAHLGPDQALILSV</sequence>
<accession>A0A6J7IEL5</accession>
<dbReference type="Gene3D" id="3.20.20.80">
    <property type="entry name" value="Glycosidases"/>
    <property type="match status" value="1"/>
</dbReference>
<evidence type="ECO:0000313" key="2">
    <source>
        <dbReference type="EMBL" id="CAB4322954.1"/>
    </source>
</evidence>
<proteinExistence type="predicted"/>
<dbReference type="AlphaFoldDB" id="A0A6J7IEL5"/>
<evidence type="ECO:0000259" key="1">
    <source>
        <dbReference type="SMART" id="SM00642"/>
    </source>
</evidence>
<dbReference type="EMBL" id="CAEMXZ010000021">
    <property type="protein sequence ID" value="CAB4322954.1"/>
    <property type="molecule type" value="Genomic_DNA"/>
</dbReference>
<dbReference type="InterPro" id="IPR006047">
    <property type="entry name" value="GH13_cat_dom"/>
</dbReference>
<dbReference type="PANTHER" id="PTHR10357">
    <property type="entry name" value="ALPHA-AMYLASE FAMILY MEMBER"/>
    <property type="match status" value="1"/>
</dbReference>
<dbReference type="SUPFAM" id="SSF51445">
    <property type="entry name" value="(Trans)glycosidases"/>
    <property type="match status" value="1"/>
</dbReference>
<dbReference type="EMBL" id="CAFBNC010000017">
    <property type="protein sequence ID" value="CAB4928922.1"/>
    <property type="molecule type" value="Genomic_DNA"/>
</dbReference>
<name>A0A6J7IEL5_9ZZZZ</name>